<proteinExistence type="predicted"/>
<accession>A0A142NN43</accession>
<feature type="transmembrane region" description="Helical" evidence="1">
    <location>
        <begin position="73"/>
        <end position="106"/>
    </location>
</feature>
<dbReference type="Pfam" id="PF14017">
    <property type="entry name" value="DUF4233"/>
    <property type="match status" value="1"/>
</dbReference>
<feature type="transmembrane region" description="Helical" evidence="1">
    <location>
        <begin position="40"/>
        <end position="61"/>
    </location>
</feature>
<protein>
    <recommendedName>
        <fullName evidence="6">DUF4233 domain-containing protein</fullName>
    </recommendedName>
</protein>
<dbReference type="PATRIC" id="fig|1703.6.peg.2360"/>
<evidence type="ECO:0000313" key="5">
    <source>
        <dbReference type="Proteomes" id="UP000075950"/>
    </source>
</evidence>
<keyword evidence="4" id="KW-1185">Reference proteome</keyword>
<keyword evidence="1" id="KW-0472">Membrane</keyword>
<dbReference type="EMBL" id="CP014869">
    <property type="protein sequence ID" value="AMT93800.1"/>
    <property type="molecule type" value="Genomic_DNA"/>
</dbReference>
<evidence type="ECO:0000256" key="1">
    <source>
        <dbReference type="SAM" id="Phobius"/>
    </source>
</evidence>
<accession>A0A0B8ZZF7</accession>
<evidence type="ECO:0000313" key="2">
    <source>
        <dbReference type="EMBL" id="AMT93800.1"/>
    </source>
</evidence>
<gene>
    <name evidence="2" type="ORF">A2T55_08425</name>
    <name evidence="3" type="ORF">AE0388_2460</name>
</gene>
<name>A0A0B8ZZF7_BRELN</name>
<reference evidence="5" key="2">
    <citation type="submission" date="2016-03" db="EMBL/GenBank/DDBJ databases">
        <authorList>
            <person name="Ploux O."/>
        </authorList>
    </citation>
    <scope>NUCLEOTIDE SEQUENCE [LARGE SCALE GENOMIC DNA]</scope>
    <source>
        <strain evidence="5">BS258</strain>
    </source>
</reference>
<dbReference type="EMBL" id="JTJZ01000020">
    <property type="protein sequence ID" value="KHS51910.1"/>
    <property type="molecule type" value="Genomic_DNA"/>
</dbReference>
<evidence type="ECO:0000313" key="4">
    <source>
        <dbReference type="Proteomes" id="UP000031488"/>
    </source>
</evidence>
<dbReference type="STRING" id="1703.BLSMQ_1800"/>
<sequence>MKSKYPVLCGSILICELVVVYFAVLTTFGLSVKSAQTLTLAQLLIGASVIAVLAIVAVILLPRRIGERRPGVILGWVVQVLLLASGFVLTSMFFVAALFIALWAVAVYWSARIDREVAARD</sequence>
<reference evidence="2" key="3">
    <citation type="submission" date="2016-03" db="EMBL/GenBank/DDBJ databases">
        <authorList>
            <person name="Zhu Y."/>
            <person name="Sun C."/>
        </authorList>
    </citation>
    <scope>NUCLEOTIDE SEQUENCE</scope>
    <source>
        <strain evidence="2">BS258</strain>
    </source>
</reference>
<dbReference type="RefSeq" id="WP_039210748.1">
    <property type="nucleotide sequence ID" value="NZ_CP014869.1"/>
</dbReference>
<reference evidence="3 4" key="1">
    <citation type="submission" date="2014-11" db="EMBL/GenBank/DDBJ databases">
        <title>Draft Genome Sequence of Brevibacterium linens AE038-8.</title>
        <authorList>
            <person name="Maizel D."/>
            <person name="Utturkar S.M."/>
            <person name="Brown S.D."/>
            <person name="Ferrero M."/>
            <person name="Rosen B.P."/>
        </authorList>
    </citation>
    <scope>NUCLEOTIDE SEQUENCE [LARGE SCALE GENOMIC DNA]</scope>
    <source>
        <strain evidence="3 4">AE038-8</strain>
    </source>
</reference>
<feature type="transmembrane region" description="Helical" evidence="1">
    <location>
        <begin position="7"/>
        <end position="28"/>
    </location>
</feature>
<organism evidence="3 4">
    <name type="scientific">Brevibacterium linens</name>
    <dbReference type="NCBI Taxonomy" id="1703"/>
    <lineage>
        <taxon>Bacteria</taxon>
        <taxon>Bacillati</taxon>
        <taxon>Actinomycetota</taxon>
        <taxon>Actinomycetes</taxon>
        <taxon>Micrococcales</taxon>
        <taxon>Brevibacteriaceae</taxon>
        <taxon>Brevibacterium</taxon>
    </lineage>
</organism>
<dbReference type="Proteomes" id="UP000031488">
    <property type="component" value="Unassembled WGS sequence"/>
</dbReference>
<dbReference type="KEGG" id="bly:A2T55_08425"/>
<evidence type="ECO:0000313" key="3">
    <source>
        <dbReference type="EMBL" id="KHS51910.1"/>
    </source>
</evidence>
<evidence type="ECO:0008006" key="6">
    <source>
        <dbReference type="Google" id="ProtNLM"/>
    </source>
</evidence>
<keyword evidence="1" id="KW-0812">Transmembrane</keyword>
<dbReference type="InterPro" id="IPR025327">
    <property type="entry name" value="DUF4233"/>
</dbReference>
<dbReference type="AlphaFoldDB" id="A0A0B8ZZF7"/>
<keyword evidence="1" id="KW-1133">Transmembrane helix</keyword>
<dbReference type="Proteomes" id="UP000075950">
    <property type="component" value="Chromosome"/>
</dbReference>
<dbReference type="OrthoDB" id="3267755at2"/>